<dbReference type="EMBL" id="JAGKSQ010000006">
    <property type="protein sequence ID" value="MBP3952523.1"/>
    <property type="molecule type" value="Genomic_DNA"/>
</dbReference>
<comment type="caution">
    <text evidence="2">The sequence shown here is derived from an EMBL/GenBank/DDBJ whole genome shotgun (WGS) entry which is preliminary data.</text>
</comment>
<dbReference type="InterPro" id="IPR053824">
    <property type="entry name" value="DUF7010"/>
</dbReference>
<evidence type="ECO:0000256" key="1">
    <source>
        <dbReference type="SAM" id="Phobius"/>
    </source>
</evidence>
<evidence type="ECO:0000313" key="3">
    <source>
        <dbReference type="Proteomes" id="UP000678228"/>
    </source>
</evidence>
<dbReference type="RefSeq" id="WP_210598299.1">
    <property type="nucleotide sequence ID" value="NZ_JAGKSQ010000006.1"/>
</dbReference>
<keyword evidence="3" id="KW-1185">Reference proteome</keyword>
<protein>
    <submittedName>
        <fullName evidence="2">Uncharacterized protein</fullName>
    </submittedName>
</protein>
<feature type="transmembrane region" description="Helical" evidence="1">
    <location>
        <begin position="43"/>
        <end position="65"/>
    </location>
</feature>
<keyword evidence="1" id="KW-1133">Transmembrane helix</keyword>
<feature type="transmembrane region" description="Helical" evidence="1">
    <location>
        <begin position="77"/>
        <end position="99"/>
    </location>
</feature>
<feature type="transmembrane region" description="Helical" evidence="1">
    <location>
        <begin position="130"/>
        <end position="148"/>
    </location>
</feature>
<gene>
    <name evidence="2" type="ORF">J7W16_15465</name>
</gene>
<reference evidence="2" key="1">
    <citation type="submission" date="2021-03" db="EMBL/GenBank/DDBJ databases">
        <title>Bacillus suaedae sp. nov., isolated from Suaeda aralocaspica.</title>
        <authorList>
            <person name="Lei R.F.R."/>
        </authorList>
    </citation>
    <scope>NUCLEOTIDE SEQUENCE</scope>
    <source>
        <strain evidence="2">YZJH907-2</strain>
    </source>
</reference>
<dbReference type="Pfam" id="PF22765">
    <property type="entry name" value="DUF7010"/>
    <property type="match status" value="1"/>
</dbReference>
<keyword evidence="1" id="KW-0472">Membrane</keyword>
<dbReference type="AlphaFoldDB" id="A0A940WVK2"/>
<evidence type="ECO:0000313" key="2">
    <source>
        <dbReference type="EMBL" id="MBP3952523.1"/>
    </source>
</evidence>
<feature type="transmembrane region" description="Helical" evidence="1">
    <location>
        <begin position="154"/>
        <end position="172"/>
    </location>
</feature>
<dbReference type="Proteomes" id="UP000678228">
    <property type="component" value="Unassembled WGS sequence"/>
</dbReference>
<accession>A0A940WVK2</accession>
<feature type="transmembrane region" description="Helical" evidence="1">
    <location>
        <begin position="105"/>
        <end position="123"/>
    </location>
</feature>
<organism evidence="2 3">
    <name type="scientific">Halalkalibacter suaedae</name>
    <dbReference type="NCBI Taxonomy" id="2822140"/>
    <lineage>
        <taxon>Bacteria</taxon>
        <taxon>Bacillati</taxon>
        <taxon>Bacillota</taxon>
        <taxon>Bacilli</taxon>
        <taxon>Bacillales</taxon>
        <taxon>Bacillaceae</taxon>
        <taxon>Halalkalibacter</taxon>
    </lineage>
</organism>
<sequence length="187" mass="21235">MGFLEMQNDLINKTKRGLPMIIVGMFFWLIVGLLSFFEMHIKMHGLLLFIGISIIFPLGILLSKMMKIDMVAKDNPLSVLSGMLGAMQLFFTPILMVIFVDEPQMLPFFVGILTGAHFFPFAWVYKSKAFIFQTVAIISIATIFGFVLTEYLFSIFPFVMSGVYFITSVWLMKENALKAEKGKMILS</sequence>
<name>A0A940WVK2_9BACI</name>
<proteinExistence type="predicted"/>
<feature type="transmembrane region" description="Helical" evidence="1">
    <location>
        <begin position="20"/>
        <end position="37"/>
    </location>
</feature>
<keyword evidence="1" id="KW-0812">Transmembrane</keyword>